<reference evidence="1" key="1">
    <citation type="submission" date="2020-05" db="EMBL/GenBank/DDBJ databases">
        <authorList>
            <person name="Chiriac C."/>
            <person name="Salcher M."/>
            <person name="Ghai R."/>
            <person name="Kavagutti S V."/>
        </authorList>
    </citation>
    <scope>NUCLEOTIDE SEQUENCE</scope>
</reference>
<accession>A0A6J5R0P3</accession>
<gene>
    <name evidence="1" type="ORF">UFOVP1130_29</name>
</gene>
<name>A0A6J5R0P3_9CAUD</name>
<dbReference type="EMBL" id="LR797078">
    <property type="protein sequence ID" value="CAB4185304.1"/>
    <property type="molecule type" value="Genomic_DNA"/>
</dbReference>
<evidence type="ECO:0000313" key="1">
    <source>
        <dbReference type="EMBL" id="CAB4185304.1"/>
    </source>
</evidence>
<organism evidence="1">
    <name type="scientific">uncultured Caudovirales phage</name>
    <dbReference type="NCBI Taxonomy" id="2100421"/>
    <lineage>
        <taxon>Viruses</taxon>
        <taxon>Duplodnaviria</taxon>
        <taxon>Heunggongvirae</taxon>
        <taxon>Uroviricota</taxon>
        <taxon>Caudoviricetes</taxon>
        <taxon>Peduoviridae</taxon>
        <taxon>Maltschvirus</taxon>
        <taxon>Maltschvirus maltsch</taxon>
    </lineage>
</organism>
<protein>
    <submittedName>
        <fullName evidence="1">Uncharacterized protein</fullName>
    </submittedName>
</protein>
<sequence>MLKRRMVWAYQYETETVDERGRAVKGTTLELKPNETKPIRTAWYFAKELNGQDYGCSN</sequence>
<proteinExistence type="predicted"/>